<organism evidence="6 7">
    <name type="scientific">Flavobacterium commune</name>
    <dbReference type="NCBI Taxonomy" id="1306519"/>
    <lineage>
        <taxon>Bacteria</taxon>
        <taxon>Pseudomonadati</taxon>
        <taxon>Bacteroidota</taxon>
        <taxon>Flavobacteriia</taxon>
        <taxon>Flavobacteriales</taxon>
        <taxon>Flavobacteriaceae</taxon>
        <taxon>Flavobacterium</taxon>
    </lineage>
</organism>
<dbReference type="PROSITE" id="PS00583">
    <property type="entry name" value="PFKB_KINASES_1"/>
    <property type="match status" value="1"/>
</dbReference>
<dbReference type="GO" id="GO:0016301">
    <property type="term" value="F:kinase activity"/>
    <property type="evidence" value="ECO:0007669"/>
    <property type="project" value="UniProtKB-KW"/>
</dbReference>
<feature type="domain" description="Carbohydrate kinase PfkB" evidence="5">
    <location>
        <begin position="21"/>
        <end position="282"/>
    </location>
</feature>
<gene>
    <name evidence="6" type="ORF">BIW12_14655</name>
</gene>
<evidence type="ECO:0000256" key="2">
    <source>
        <dbReference type="ARBA" id="ARBA00022679"/>
    </source>
</evidence>
<feature type="coiled-coil region" evidence="4">
    <location>
        <begin position="177"/>
        <end position="204"/>
    </location>
</feature>
<evidence type="ECO:0000313" key="6">
    <source>
        <dbReference type="EMBL" id="APA00559.1"/>
    </source>
</evidence>
<evidence type="ECO:0000256" key="4">
    <source>
        <dbReference type="SAM" id="Coils"/>
    </source>
</evidence>
<keyword evidence="7" id="KW-1185">Reference proteome</keyword>
<reference evidence="6 7" key="1">
    <citation type="submission" date="2016-10" db="EMBL/GenBank/DDBJ databases">
        <title>Complete Genome Sequence of Flavobacterium sp. PK15.</title>
        <authorList>
            <person name="Ekwe A."/>
            <person name="Kim S.B."/>
        </authorList>
    </citation>
    <scope>NUCLEOTIDE SEQUENCE [LARGE SCALE GENOMIC DNA]</scope>
    <source>
        <strain evidence="6 7">PK15</strain>
    </source>
</reference>
<dbReference type="CDD" id="cd01167">
    <property type="entry name" value="bac_FRK"/>
    <property type="match status" value="1"/>
</dbReference>
<evidence type="ECO:0000313" key="7">
    <source>
        <dbReference type="Proteomes" id="UP000178198"/>
    </source>
</evidence>
<protein>
    <submittedName>
        <fullName evidence="6">Carbohydrate kinase</fullName>
    </submittedName>
</protein>
<dbReference type="Pfam" id="PF00294">
    <property type="entry name" value="PfkB"/>
    <property type="match status" value="1"/>
</dbReference>
<dbReference type="RefSeq" id="WP_071185795.1">
    <property type="nucleotide sequence ID" value="NZ_CP017774.1"/>
</dbReference>
<dbReference type="InterPro" id="IPR011611">
    <property type="entry name" value="PfkB_dom"/>
</dbReference>
<dbReference type="Gene3D" id="3.40.1190.20">
    <property type="match status" value="1"/>
</dbReference>
<name>A0A1D9PD92_9FLAO</name>
<dbReference type="PANTHER" id="PTHR43085:SF57">
    <property type="entry name" value="CARBOHYDRATE KINASE PFKB DOMAIN-CONTAINING PROTEIN"/>
    <property type="match status" value="1"/>
</dbReference>
<dbReference type="InterPro" id="IPR029056">
    <property type="entry name" value="Ribokinase-like"/>
</dbReference>
<proteinExistence type="inferred from homology"/>
<keyword evidence="4" id="KW-0175">Coiled coil</keyword>
<keyword evidence="2" id="KW-0808">Transferase</keyword>
<dbReference type="AlphaFoldDB" id="A0A1D9PD92"/>
<dbReference type="PANTHER" id="PTHR43085">
    <property type="entry name" value="HEXOKINASE FAMILY MEMBER"/>
    <property type="match status" value="1"/>
</dbReference>
<dbReference type="SUPFAM" id="SSF53613">
    <property type="entry name" value="Ribokinase-like"/>
    <property type="match status" value="1"/>
</dbReference>
<comment type="similarity">
    <text evidence="1">Belongs to the carbohydrate kinase PfkB family.</text>
</comment>
<dbReference type="EMBL" id="CP017774">
    <property type="protein sequence ID" value="APA00559.1"/>
    <property type="molecule type" value="Genomic_DNA"/>
</dbReference>
<dbReference type="OrthoDB" id="9813569at2"/>
<evidence type="ECO:0000256" key="3">
    <source>
        <dbReference type="ARBA" id="ARBA00022777"/>
    </source>
</evidence>
<evidence type="ECO:0000259" key="5">
    <source>
        <dbReference type="Pfam" id="PF00294"/>
    </source>
</evidence>
<sequence>MKKELKAVCFGEILFDVFLEHKKIGGAPLNVATRLKALGGEVAMISAVGDDNNGKKLTHYLDNLGIDTRGIEVKPNYPTGIVNVILNEKGNASYDIQYPSAWDKIETTAVNKKIVEEADFLVYGSLSCRDSISKKTLLELLAVAKYKIFDVNLRVPHYTKKNVLDLLYAADFIKFNDEELNEICEDLHSNKKSLEQNIQFIAELTDTPTVCVTLGSHGAVLFHNNTFYHNCGYKVNVVDTVGSGDSFLASLIIMLLNGEDPQYAINFASAIGAIVAQSEGANPIILQSEIDEFLCDFSKKKHHQCKRLSKIQFAIK</sequence>
<evidence type="ECO:0000256" key="1">
    <source>
        <dbReference type="ARBA" id="ARBA00010688"/>
    </source>
</evidence>
<dbReference type="Proteomes" id="UP000178198">
    <property type="component" value="Chromosome"/>
</dbReference>
<dbReference type="InterPro" id="IPR050306">
    <property type="entry name" value="PfkB_Carbo_kinase"/>
</dbReference>
<keyword evidence="3 6" id="KW-0418">Kinase</keyword>
<dbReference type="InterPro" id="IPR002173">
    <property type="entry name" value="Carboh/pur_kinase_PfkB_CS"/>
</dbReference>
<dbReference type="STRING" id="1306519.BIW12_14655"/>
<accession>A0A1D9PD92</accession>
<dbReference type="KEGG" id="fcm:BIW12_14655"/>